<evidence type="ECO:0000256" key="5">
    <source>
        <dbReference type="ARBA" id="ARBA00069710"/>
    </source>
</evidence>
<comment type="caution">
    <text evidence="11">The sequence shown here is derived from an EMBL/GenBank/DDBJ whole genome shotgun (WGS) entry which is preliminary data.</text>
</comment>
<dbReference type="GO" id="GO:0031956">
    <property type="term" value="F:medium-chain fatty acid-CoA ligase activity"/>
    <property type="evidence" value="ECO:0007669"/>
    <property type="project" value="TreeGrafter"/>
</dbReference>
<gene>
    <name evidence="11" type="ORF">EAH80_00335</name>
</gene>
<dbReference type="FunFam" id="3.30.300.30:FF:000008">
    <property type="entry name" value="2,3-dihydroxybenzoate-AMP ligase"/>
    <property type="match status" value="1"/>
</dbReference>
<evidence type="ECO:0000259" key="9">
    <source>
        <dbReference type="Pfam" id="PF00501"/>
    </source>
</evidence>
<dbReference type="SUPFAM" id="SSF56801">
    <property type="entry name" value="Acetyl-CoA synthetase-like"/>
    <property type="match status" value="1"/>
</dbReference>
<dbReference type="InterPro" id="IPR020845">
    <property type="entry name" value="AMP-binding_CS"/>
</dbReference>
<dbReference type="InterPro" id="IPR025110">
    <property type="entry name" value="AMP-bd_C"/>
</dbReference>
<protein>
    <recommendedName>
        <fullName evidence="5">Long-chain-fatty-acid--CoA ligase FadD13</fullName>
        <ecNumber evidence="3">6.2.1.3</ecNumber>
    </recommendedName>
    <alternativeName>
        <fullName evidence="6">Fatty acyl-CoA ligase</fullName>
    </alternativeName>
    <alternativeName>
        <fullName evidence="8">Fatty acyl-CoA synthetase</fullName>
    </alternativeName>
    <alternativeName>
        <fullName evidence="7">Very-long-chain fatty-acyl-CoA synthetase</fullName>
    </alternativeName>
</protein>
<dbReference type="Pfam" id="PF13193">
    <property type="entry name" value="AMP-binding_C"/>
    <property type="match status" value="1"/>
</dbReference>
<comment type="catalytic activity">
    <reaction evidence="4">
        <text>a long-chain fatty acid + ATP + CoA = a long-chain fatty acyl-CoA + AMP + diphosphate</text>
        <dbReference type="Rhea" id="RHEA:15421"/>
        <dbReference type="ChEBI" id="CHEBI:30616"/>
        <dbReference type="ChEBI" id="CHEBI:33019"/>
        <dbReference type="ChEBI" id="CHEBI:57287"/>
        <dbReference type="ChEBI" id="CHEBI:57560"/>
        <dbReference type="ChEBI" id="CHEBI:83139"/>
        <dbReference type="ChEBI" id="CHEBI:456215"/>
        <dbReference type="EC" id="6.2.1.3"/>
    </reaction>
</comment>
<dbReference type="PANTHER" id="PTHR43201:SF5">
    <property type="entry name" value="MEDIUM-CHAIN ACYL-COA LIGASE ACSF2, MITOCHONDRIAL"/>
    <property type="match status" value="1"/>
</dbReference>
<evidence type="ECO:0000256" key="8">
    <source>
        <dbReference type="ARBA" id="ARBA00083882"/>
    </source>
</evidence>
<dbReference type="InterPro" id="IPR000873">
    <property type="entry name" value="AMP-dep_synth/lig_dom"/>
</dbReference>
<comment type="similarity">
    <text evidence="1">Belongs to the ATP-dependent AMP-binding enzyme family.</text>
</comment>
<dbReference type="GO" id="GO:0004467">
    <property type="term" value="F:long-chain fatty acid-CoA ligase activity"/>
    <property type="evidence" value="ECO:0007669"/>
    <property type="project" value="UniProtKB-EC"/>
</dbReference>
<accession>A0A502EH29</accession>
<dbReference type="Pfam" id="PF00501">
    <property type="entry name" value="AMP-binding"/>
    <property type="match status" value="1"/>
</dbReference>
<proteinExistence type="inferred from homology"/>
<dbReference type="AlphaFoldDB" id="A0A502EH29"/>
<dbReference type="Gene3D" id="3.40.50.12780">
    <property type="entry name" value="N-terminal domain of ligase-like"/>
    <property type="match status" value="1"/>
</dbReference>
<dbReference type="PANTHER" id="PTHR43201">
    <property type="entry name" value="ACYL-COA SYNTHETASE"/>
    <property type="match status" value="1"/>
</dbReference>
<evidence type="ECO:0000259" key="10">
    <source>
        <dbReference type="Pfam" id="PF13193"/>
    </source>
</evidence>
<name>A0A502EH29_9MYCO</name>
<dbReference type="InterPro" id="IPR045851">
    <property type="entry name" value="AMP-bd_C_sf"/>
</dbReference>
<dbReference type="Proteomes" id="UP000320095">
    <property type="component" value="Unassembled WGS sequence"/>
</dbReference>
<keyword evidence="12" id="KW-1185">Reference proteome</keyword>
<organism evidence="11 12">
    <name type="scientific">Mycolicibacterium hodleri</name>
    <dbReference type="NCBI Taxonomy" id="49897"/>
    <lineage>
        <taxon>Bacteria</taxon>
        <taxon>Bacillati</taxon>
        <taxon>Actinomycetota</taxon>
        <taxon>Actinomycetes</taxon>
        <taxon>Mycobacteriales</taxon>
        <taxon>Mycobacteriaceae</taxon>
        <taxon>Mycolicibacterium</taxon>
    </lineage>
</organism>
<evidence type="ECO:0000256" key="2">
    <source>
        <dbReference type="ARBA" id="ARBA00022598"/>
    </source>
</evidence>
<dbReference type="Gene3D" id="3.30.300.30">
    <property type="match status" value="1"/>
</dbReference>
<evidence type="ECO:0000256" key="1">
    <source>
        <dbReference type="ARBA" id="ARBA00006432"/>
    </source>
</evidence>
<dbReference type="PROSITE" id="PS00455">
    <property type="entry name" value="AMP_BINDING"/>
    <property type="match status" value="1"/>
</dbReference>
<evidence type="ECO:0000256" key="3">
    <source>
        <dbReference type="ARBA" id="ARBA00026121"/>
    </source>
</evidence>
<feature type="domain" description="AMP-dependent synthetase/ligase" evidence="9">
    <location>
        <begin position="16"/>
        <end position="373"/>
    </location>
</feature>
<dbReference type="InterPro" id="IPR042099">
    <property type="entry name" value="ANL_N_sf"/>
</dbReference>
<evidence type="ECO:0000313" key="12">
    <source>
        <dbReference type="Proteomes" id="UP000320095"/>
    </source>
</evidence>
<sequence>MADEPVGAMLRRLAGSVGERPAIVDRTPNGATVSTAYAELYAAADAMAHGLLSIATPGERIGIWAPNSTEWVIVEYAAALAGLVLVPLNPALTDPEVADLLDRSACVVLFTVRDFRGEPLLERAASVISPRVRAVCDLATCQASLQSSPTAAMPVVSPDQPLLVQYTSGTTGTPKAAVLTHRAALNIGVLTGPLLGLCDGPVWCNPMPMHHVGGSVCVLLTVLANAGTMVLMPSFEAGEFLEMLEQTRANVIGAVPTMLLGMLDHPSFADRDLSALKLLQTGGSTVAPALIRRVEEAFGAQIVNAYGQSEAPSAVQTRLTDSDETKALTIGRPGLHREARIVRPGADGTDETVPFGESGELLIRSSLTMTEYLDDPGQTATALDASGWLHTGDLCSMAPDGVLTIRGRIRDVIIRGGENVYPPEVENVLLAHPAISDVAVLGVPDTRWGEQIGAAVRFRAGASPTWDELETFARGSLAGFKVPRIWRAVEEFPTTASGKVQKYRLREAFK</sequence>
<feature type="domain" description="AMP-binding enzyme C-terminal" evidence="10">
    <location>
        <begin position="424"/>
        <end position="499"/>
    </location>
</feature>
<keyword evidence="2" id="KW-0436">Ligase</keyword>
<evidence type="ECO:0000313" key="11">
    <source>
        <dbReference type="EMBL" id="TPG36464.1"/>
    </source>
</evidence>
<evidence type="ECO:0000256" key="4">
    <source>
        <dbReference type="ARBA" id="ARBA00036813"/>
    </source>
</evidence>
<dbReference type="EC" id="6.2.1.3" evidence="3"/>
<evidence type="ECO:0000256" key="6">
    <source>
        <dbReference type="ARBA" id="ARBA00076959"/>
    </source>
</evidence>
<reference evidence="11 12" key="1">
    <citation type="journal article" date="2019" name="Environ. Microbiol.">
        <title>Species interactions and distinct microbial communities in high Arctic permafrost affected cryosols are associated with the CH4 and CO2 gas fluxes.</title>
        <authorList>
            <person name="Altshuler I."/>
            <person name="Hamel J."/>
            <person name="Turney S."/>
            <person name="Magnuson E."/>
            <person name="Levesque R."/>
            <person name="Greer C."/>
            <person name="Whyte L.G."/>
        </authorList>
    </citation>
    <scope>NUCLEOTIDE SEQUENCE [LARGE SCALE GENOMIC DNA]</scope>
    <source>
        <strain evidence="11 12">S5.20</strain>
    </source>
</reference>
<dbReference type="EMBL" id="RCZG01000001">
    <property type="protein sequence ID" value="TPG36464.1"/>
    <property type="molecule type" value="Genomic_DNA"/>
</dbReference>
<evidence type="ECO:0000256" key="7">
    <source>
        <dbReference type="ARBA" id="ARBA00080667"/>
    </source>
</evidence>